<proteinExistence type="predicted"/>
<name>A0AAN8RPU9_9PEZI</name>
<accession>A0AAN8RPU9</accession>
<gene>
    <name evidence="1" type="ORF">TWF506_005347</name>
</gene>
<evidence type="ECO:0000313" key="1">
    <source>
        <dbReference type="EMBL" id="KAK6518188.1"/>
    </source>
</evidence>
<comment type="caution">
    <text evidence="1">The sequence shown here is derived from an EMBL/GenBank/DDBJ whole genome shotgun (WGS) entry which is preliminary data.</text>
</comment>
<keyword evidence="2" id="KW-1185">Reference proteome</keyword>
<protein>
    <submittedName>
        <fullName evidence="1">Uncharacterized protein</fullName>
    </submittedName>
</protein>
<evidence type="ECO:0000313" key="2">
    <source>
        <dbReference type="Proteomes" id="UP001307849"/>
    </source>
</evidence>
<dbReference type="Proteomes" id="UP001307849">
    <property type="component" value="Unassembled WGS sequence"/>
</dbReference>
<dbReference type="EMBL" id="JAVHJM010000002">
    <property type="protein sequence ID" value="KAK6518188.1"/>
    <property type="molecule type" value="Genomic_DNA"/>
</dbReference>
<organism evidence="1 2">
    <name type="scientific">Arthrobotrys conoides</name>
    <dbReference type="NCBI Taxonomy" id="74498"/>
    <lineage>
        <taxon>Eukaryota</taxon>
        <taxon>Fungi</taxon>
        <taxon>Dikarya</taxon>
        <taxon>Ascomycota</taxon>
        <taxon>Pezizomycotina</taxon>
        <taxon>Orbiliomycetes</taxon>
        <taxon>Orbiliales</taxon>
        <taxon>Orbiliaceae</taxon>
        <taxon>Arthrobotrys</taxon>
    </lineage>
</organism>
<dbReference type="AlphaFoldDB" id="A0AAN8RPU9"/>
<sequence length="146" mass="16954">MCQYHRMKKCGKHRLEDHNDIKLPLQSILCDPACYNIIKIFFRGFACEECRIYPRSKNLGNSRLRVREHGSTAVMLDRARSKDHVTTTPYTNKLIEERANCVDKNRTNDSLWGDSSDSLDGSKDLKSQFWDREKGMVLAAMNKNQQ</sequence>
<reference evidence="1 2" key="1">
    <citation type="submission" date="2019-10" db="EMBL/GenBank/DDBJ databases">
        <authorList>
            <person name="Palmer J.M."/>
        </authorList>
    </citation>
    <scope>NUCLEOTIDE SEQUENCE [LARGE SCALE GENOMIC DNA]</scope>
    <source>
        <strain evidence="1 2">TWF506</strain>
    </source>
</reference>